<comment type="caution">
    <text evidence="1">The sequence shown here is derived from an EMBL/GenBank/DDBJ whole genome shotgun (WGS) entry which is preliminary data.</text>
</comment>
<organism evidence="1 2">
    <name type="scientific">Micromonospora pisi</name>
    <dbReference type="NCBI Taxonomy" id="589240"/>
    <lineage>
        <taxon>Bacteria</taxon>
        <taxon>Bacillati</taxon>
        <taxon>Actinomycetota</taxon>
        <taxon>Actinomycetes</taxon>
        <taxon>Micromonosporales</taxon>
        <taxon>Micromonosporaceae</taxon>
        <taxon>Micromonospora</taxon>
    </lineage>
</organism>
<keyword evidence="2" id="KW-1185">Reference proteome</keyword>
<evidence type="ECO:0000313" key="2">
    <source>
        <dbReference type="Proteomes" id="UP000277671"/>
    </source>
</evidence>
<reference evidence="1 2" key="1">
    <citation type="submission" date="2018-10" db="EMBL/GenBank/DDBJ databases">
        <title>Sequencing the genomes of 1000 actinobacteria strains.</title>
        <authorList>
            <person name="Klenk H.-P."/>
        </authorList>
    </citation>
    <scope>NUCLEOTIDE SEQUENCE [LARGE SCALE GENOMIC DNA]</scope>
    <source>
        <strain evidence="1 2">DSM 45175</strain>
    </source>
</reference>
<proteinExistence type="predicted"/>
<dbReference type="Proteomes" id="UP000277671">
    <property type="component" value="Unassembled WGS sequence"/>
</dbReference>
<dbReference type="EMBL" id="RBKT01000001">
    <property type="protein sequence ID" value="RKR92656.1"/>
    <property type="molecule type" value="Genomic_DNA"/>
</dbReference>
<evidence type="ECO:0000313" key="1">
    <source>
        <dbReference type="EMBL" id="RKR92656.1"/>
    </source>
</evidence>
<sequence length="109" mass="11374">MVAFFGAHPRLMALLDQADAGTVNLLLPTTAIADAQAKLGASMDAWHALLLSPGVLPLPLAQHAAIEIGGWAGELSVRHAVHEARAMRAAVVTCEPGLYRGMDVTLLAV</sequence>
<accession>A0A495JUH6</accession>
<dbReference type="AlphaFoldDB" id="A0A495JUH6"/>
<protein>
    <submittedName>
        <fullName evidence="1">Uncharacterized protein</fullName>
    </submittedName>
</protein>
<name>A0A495JUH6_9ACTN</name>
<gene>
    <name evidence="1" type="ORF">BDK92_7132</name>
</gene>